<dbReference type="Proteomes" id="UP000422989">
    <property type="component" value="Chromosome"/>
</dbReference>
<dbReference type="PANTHER" id="PTHR43553">
    <property type="entry name" value="HEAVY METAL TRANSPORTER"/>
    <property type="match status" value="1"/>
</dbReference>
<protein>
    <submittedName>
        <fullName evidence="8">ABC transporter ATP-binding protein</fullName>
    </submittedName>
</protein>
<feature type="domain" description="Cyclic nucleotide-binding" evidence="6">
    <location>
        <begin position="178"/>
        <end position="246"/>
    </location>
</feature>
<dbReference type="CDD" id="cd03225">
    <property type="entry name" value="ABC_cobalt_CbiO_domain1"/>
    <property type="match status" value="2"/>
</dbReference>
<dbReference type="AlphaFoldDB" id="A0A6I6E9P4"/>
<evidence type="ECO:0000256" key="3">
    <source>
        <dbReference type="ARBA" id="ARBA00022741"/>
    </source>
</evidence>
<dbReference type="PROSITE" id="PS00211">
    <property type="entry name" value="ABC_TRANSPORTER_1"/>
    <property type="match status" value="2"/>
</dbReference>
<dbReference type="KEGG" id="moj:D7D94_12140"/>
<feature type="domain" description="ABC transporter" evidence="7">
    <location>
        <begin position="414"/>
        <end position="639"/>
    </location>
</feature>
<dbReference type="SUPFAM" id="SSF52540">
    <property type="entry name" value="P-loop containing nucleoside triphosphate hydrolases"/>
    <property type="match status" value="2"/>
</dbReference>
<dbReference type="PANTHER" id="PTHR43553:SF24">
    <property type="entry name" value="ENERGY-COUPLING FACTOR TRANSPORTER ATP-BINDING PROTEIN ECFA1"/>
    <property type="match status" value="1"/>
</dbReference>
<feature type="compositionally biased region" description="Basic residues" evidence="5">
    <location>
        <begin position="44"/>
        <end position="53"/>
    </location>
</feature>
<feature type="region of interest" description="Disordered" evidence="5">
    <location>
        <begin position="1"/>
        <end position="53"/>
    </location>
</feature>
<dbReference type="InterPro" id="IPR050095">
    <property type="entry name" value="ECF_ABC_transporter_ATP-bd"/>
</dbReference>
<keyword evidence="3" id="KW-0547">Nucleotide-binding</keyword>
<dbReference type="GO" id="GO:0043190">
    <property type="term" value="C:ATP-binding cassette (ABC) transporter complex"/>
    <property type="evidence" value="ECO:0007669"/>
    <property type="project" value="TreeGrafter"/>
</dbReference>
<evidence type="ECO:0000259" key="6">
    <source>
        <dbReference type="PROSITE" id="PS50042"/>
    </source>
</evidence>
<dbReference type="InterPro" id="IPR015856">
    <property type="entry name" value="ABC_transpr_CbiO/EcfA_su"/>
</dbReference>
<dbReference type="PROSITE" id="PS50042">
    <property type="entry name" value="CNMP_BINDING_3"/>
    <property type="match status" value="1"/>
</dbReference>
<evidence type="ECO:0000313" key="8">
    <source>
        <dbReference type="EMBL" id="QGU28341.1"/>
    </source>
</evidence>
<dbReference type="InterPro" id="IPR000595">
    <property type="entry name" value="cNMP-bd_dom"/>
</dbReference>
<dbReference type="Pfam" id="PF00005">
    <property type="entry name" value="ABC_tran"/>
    <property type="match status" value="2"/>
</dbReference>
<evidence type="ECO:0000256" key="2">
    <source>
        <dbReference type="ARBA" id="ARBA00022448"/>
    </source>
</evidence>
<dbReference type="GO" id="GO:0016887">
    <property type="term" value="F:ATP hydrolysis activity"/>
    <property type="evidence" value="ECO:0007669"/>
    <property type="project" value="InterPro"/>
</dbReference>
<keyword evidence="2" id="KW-0813">Transport</keyword>
<evidence type="ECO:0000256" key="5">
    <source>
        <dbReference type="SAM" id="MobiDB-lite"/>
    </source>
</evidence>
<dbReference type="GO" id="GO:0005524">
    <property type="term" value="F:ATP binding"/>
    <property type="evidence" value="ECO:0007669"/>
    <property type="project" value="UniProtKB-KW"/>
</dbReference>
<comment type="similarity">
    <text evidence="1">Belongs to the ABC transporter superfamily.</text>
</comment>
<dbReference type="OrthoDB" id="501320at2"/>
<dbReference type="InterPro" id="IPR027417">
    <property type="entry name" value="P-loop_NTPase"/>
</dbReference>
<feature type="compositionally biased region" description="Basic residues" evidence="5">
    <location>
        <begin position="1"/>
        <end position="36"/>
    </location>
</feature>
<evidence type="ECO:0000313" key="9">
    <source>
        <dbReference type="Proteomes" id="UP000422989"/>
    </source>
</evidence>
<accession>A0A6I6E9P4</accession>
<feature type="domain" description="ABC transporter" evidence="7">
    <location>
        <begin position="154"/>
        <end position="390"/>
    </location>
</feature>
<feature type="region of interest" description="Disordered" evidence="5">
    <location>
        <begin position="109"/>
        <end position="148"/>
    </location>
</feature>
<dbReference type="PROSITE" id="PS50893">
    <property type="entry name" value="ABC_TRANSPORTER_2"/>
    <property type="match status" value="2"/>
</dbReference>
<sequence>MAVRRRPGRSRHPQAGRRALRRGRGGRRLHARRHPVGLHDPHLGHRAGHRRRARLRDPRVLELAHHGSAALRRPRRRRRRHPRHELLVDRGLRVRGPHDLLRRGGRLRHRDRRSAVVPHHARARGDGGARPVRLGPRAADGRARGDRSSVTARVDARGWGWRHAGRSRWAVSGVDLVIPPGERVLLLGASGSGKSTLLRGLAGVLGDEEDGTAVGDLLVDGVRPADARGRAGLVLQDPDAQVVLARVGDDVAFACENLGVPREEIWRRVPRALASVGLHLPLDHSTSALSGGQKQRLALAGALAMAPQLLLLDEPTANLDPAGALDVRDAVVAAAAQSGATLVVVEHRVELWVDHVDRVIVLAPDGGLLADGRPADVFARHERELTAAGVWVPGVVPDVPRTVPREEGTVLLHARSLTVGRRAFGAREPLAVAAEIDAVVSSGRALAVVGPNGAGKSTLAATLSGLLPPVDGTLTATAELAGSAHTAPHRWSSRQLLTRIGMLFQSPEHQLLTASVRAELEVGPRALKTDPAAVARTVDELLERLRLTALADVNPFTLSGGEKRRLTVAASLMTRPRVLVLDEPTYGQDARTWRELAALLDDVRAGGTGLVVVTHDHPLVSALADDVLALGAVPLAGAS</sequence>
<evidence type="ECO:0000256" key="1">
    <source>
        <dbReference type="ARBA" id="ARBA00005417"/>
    </source>
</evidence>
<evidence type="ECO:0000259" key="7">
    <source>
        <dbReference type="PROSITE" id="PS50893"/>
    </source>
</evidence>
<reference evidence="8 9" key="1">
    <citation type="submission" date="2018-09" db="EMBL/GenBank/DDBJ databases">
        <title>Whole genome sequencing of Microbacterium oryzae strain MB-10T.</title>
        <authorList>
            <person name="Das S.K."/>
        </authorList>
    </citation>
    <scope>NUCLEOTIDE SEQUENCE [LARGE SCALE GENOMIC DNA]</scope>
    <source>
        <strain evidence="8 9">MB-10</strain>
    </source>
</reference>
<proteinExistence type="inferred from homology"/>
<keyword evidence="4 8" id="KW-0067">ATP-binding</keyword>
<dbReference type="InterPro" id="IPR017871">
    <property type="entry name" value="ABC_transporter-like_CS"/>
</dbReference>
<name>A0A6I6E9P4_9MICO</name>
<dbReference type="EMBL" id="CP032550">
    <property type="protein sequence ID" value="QGU28341.1"/>
    <property type="molecule type" value="Genomic_DNA"/>
</dbReference>
<dbReference type="InterPro" id="IPR003593">
    <property type="entry name" value="AAA+_ATPase"/>
</dbReference>
<keyword evidence="9" id="KW-1185">Reference proteome</keyword>
<dbReference type="InterPro" id="IPR003439">
    <property type="entry name" value="ABC_transporter-like_ATP-bd"/>
</dbReference>
<dbReference type="Gene3D" id="3.40.50.300">
    <property type="entry name" value="P-loop containing nucleotide triphosphate hydrolases"/>
    <property type="match status" value="2"/>
</dbReference>
<dbReference type="SMART" id="SM00382">
    <property type="entry name" value="AAA"/>
    <property type="match status" value="2"/>
</dbReference>
<gene>
    <name evidence="8" type="ORF">D7D94_12140</name>
</gene>
<dbReference type="GO" id="GO:0042626">
    <property type="term" value="F:ATPase-coupled transmembrane transporter activity"/>
    <property type="evidence" value="ECO:0007669"/>
    <property type="project" value="TreeGrafter"/>
</dbReference>
<evidence type="ECO:0000256" key="4">
    <source>
        <dbReference type="ARBA" id="ARBA00022840"/>
    </source>
</evidence>
<organism evidence="8 9">
    <name type="scientific">Microbacterium oryzae</name>
    <dbReference type="NCBI Taxonomy" id="743009"/>
    <lineage>
        <taxon>Bacteria</taxon>
        <taxon>Bacillati</taxon>
        <taxon>Actinomycetota</taxon>
        <taxon>Actinomycetes</taxon>
        <taxon>Micrococcales</taxon>
        <taxon>Microbacteriaceae</taxon>
        <taxon>Microbacterium</taxon>
    </lineage>
</organism>